<evidence type="ECO:0000313" key="2">
    <source>
        <dbReference type="EMBL" id="GAE33671.1"/>
    </source>
</evidence>
<keyword evidence="1" id="KW-0732">Signal</keyword>
<keyword evidence="3" id="KW-1185">Reference proteome</keyword>
<reference evidence="2 3" key="1">
    <citation type="journal article" date="2014" name="Genome Announc.">
        <title>Draft Genome Sequences of Three Alkaliphilic Bacillus Strains, Bacillus wakoensis JCM 9140T, Bacillus akibai JCM 9157T, and Bacillus hemicellulosilyticus JCM 9152T.</title>
        <authorList>
            <person name="Yuki M."/>
            <person name="Oshima K."/>
            <person name="Suda W."/>
            <person name="Oshida Y."/>
            <person name="Kitamura K."/>
            <person name="Iida T."/>
            <person name="Hattori M."/>
            <person name="Ohkuma M."/>
        </authorList>
    </citation>
    <scope>NUCLEOTIDE SEQUENCE [LARGE SCALE GENOMIC DNA]</scope>
    <source>
        <strain evidence="2 3">JCM 9157</strain>
    </source>
</reference>
<name>W4QNK9_HALA3</name>
<sequence>MKRSYYLILVLLLLLLASCTKAVPDTARGNGDYWDVNMKYSQDKIASSLFYHGGEKLVKVSYEIHYPSTIPIGEWGEFDVEEETHPLFSLGSTGTSLPPMDVLRRDLNQVTVDISWNTDKGKYKETIHIRTD</sequence>
<dbReference type="EMBL" id="BAUV01000003">
    <property type="protein sequence ID" value="GAE33671.1"/>
    <property type="molecule type" value="Genomic_DNA"/>
</dbReference>
<evidence type="ECO:0008006" key="4">
    <source>
        <dbReference type="Google" id="ProtNLM"/>
    </source>
</evidence>
<dbReference type="AlphaFoldDB" id="W4QNK9"/>
<feature type="chain" id="PRO_5004848758" description="Lipoprotein" evidence="1">
    <location>
        <begin position="23"/>
        <end position="132"/>
    </location>
</feature>
<gene>
    <name evidence="2" type="ORF">JCM9157_692</name>
</gene>
<dbReference type="RefSeq" id="WP_035662064.1">
    <property type="nucleotide sequence ID" value="NZ_BAUV01000003.1"/>
</dbReference>
<evidence type="ECO:0000313" key="3">
    <source>
        <dbReference type="Proteomes" id="UP000018896"/>
    </source>
</evidence>
<feature type="signal peptide" evidence="1">
    <location>
        <begin position="1"/>
        <end position="22"/>
    </location>
</feature>
<proteinExistence type="predicted"/>
<organism evidence="2 3">
    <name type="scientific">Halalkalibacter akibai (strain ATCC 43226 / DSM 21942 / CIP 109018 / JCM 9157 / 1139)</name>
    <name type="common">Bacillus akibai</name>
    <dbReference type="NCBI Taxonomy" id="1236973"/>
    <lineage>
        <taxon>Bacteria</taxon>
        <taxon>Bacillati</taxon>
        <taxon>Bacillota</taxon>
        <taxon>Bacilli</taxon>
        <taxon>Bacillales</taxon>
        <taxon>Bacillaceae</taxon>
        <taxon>Halalkalibacter</taxon>
    </lineage>
</organism>
<dbReference type="Proteomes" id="UP000018896">
    <property type="component" value="Unassembled WGS sequence"/>
</dbReference>
<dbReference type="STRING" id="1236973.JCM9157_692"/>
<evidence type="ECO:0000256" key="1">
    <source>
        <dbReference type="SAM" id="SignalP"/>
    </source>
</evidence>
<accession>W4QNK9</accession>
<comment type="caution">
    <text evidence="2">The sequence shown here is derived from an EMBL/GenBank/DDBJ whole genome shotgun (WGS) entry which is preliminary data.</text>
</comment>
<protein>
    <recommendedName>
        <fullName evidence="4">Lipoprotein</fullName>
    </recommendedName>
</protein>
<dbReference type="PROSITE" id="PS51257">
    <property type="entry name" value="PROKAR_LIPOPROTEIN"/>
    <property type="match status" value="1"/>
</dbReference>